<name>A0ABN0FRF2_9BURK</name>
<dbReference type="EMBL" id="AKAU01000059">
    <property type="protein sequence ID" value="EIN01347.1"/>
    <property type="molecule type" value="Genomic_DNA"/>
</dbReference>
<evidence type="ECO:0000313" key="1">
    <source>
        <dbReference type="EMBL" id="EIN01347.1"/>
    </source>
</evidence>
<dbReference type="RefSeq" id="WP_007579847.1">
    <property type="nucleotide sequence ID" value="NZ_AKAU01000059.1"/>
</dbReference>
<reference evidence="1 2" key="1">
    <citation type="journal article" date="2012" name="J. Bacteriol.">
        <title>Draft Genome Sequence of the Soil Bacterium Burkholderia terrae Strain BS001, Which Interacts with Fungal Surface Structures.</title>
        <authorList>
            <person name="Nazir R."/>
            <person name="Hansen M.A."/>
            <person name="Sorensen S."/>
            <person name="van Elsas J.D."/>
        </authorList>
    </citation>
    <scope>NUCLEOTIDE SEQUENCE [LARGE SCALE GENOMIC DNA]</scope>
    <source>
        <strain evidence="1 2">BS001</strain>
    </source>
</reference>
<comment type="caution">
    <text evidence="1">The sequence shown here is derived from an EMBL/GenBank/DDBJ whole genome shotgun (WGS) entry which is preliminary data.</text>
</comment>
<gene>
    <name evidence="1" type="ORF">WQE_09464</name>
</gene>
<dbReference type="Proteomes" id="UP000004980">
    <property type="component" value="Unassembled WGS sequence"/>
</dbReference>
<protein>
    <submittedName>
        <fullName evidence="1">Uncharacterized protein</fullName>
    </submittedName>
</protein>
<sequence length="83" mass="8878">MSARVTNMAQTGRKIFATIRPRAQMPPAADTSGQEVAANTEKGLDGWLESKAILGFQTPRPSASSTGFELFNQIIAQRAGAKK</sequence>
<proteinExistence type="predicted"/>
<organism evidence="1 2">
    <name type="scientific">Paraburkholderia hospita</name>
    <dbReference type="NCBI Taxonomy" id="169430"/>
    <lineage>
        <taxon>Bacteria</taxon>
        <taxon>Pseudomonadati</taxon>
        <taxon>Pseudomonadota</taxon>
        <taxon>Betaproteobacteria</taxon>
        <taxon>Burkholderiales</taxon>
        <taxon>Burkholderiaceae</taxon>
        <taxon>Paraburkholderia</taxon>
    </lineage>
</organism>
<accession>A0ABN0FRF2</accession>
<evidence type="ECO:0000313" key="2">
    <source>
        <dbReference type="Proteomes" id="UP000004980"/>
    </source>
</evidence>
<keyword evidence="2" id="KW-1185">Reference proteome</keyword>